<evidence type="ECO:0000256" key="1">
    <source>
        <dbReference type="SAM" id="MobiDB-lite"/>
    </source>
</evidence>
<feature type="compositionally biased region" description="Low complexity" evidence="1">
    <location>
        <begin position="54"/>
        <end position="89"/>
    </location>
</feature>
<dbReference type="Proteomes" id="UP001163046">
    <property type="component" value="Unassembled WGS sequence"/>
</dbReference>
<feature type="compositionally biased region" description="Low complexity" evidence="1">
    <location>
        <begin position="102"/>
        <end position="113"/>
    </location>
</feature>
<evidence type="ECO:0000313" key="2">
    <source>
        <dbReference type="EMBL" id="KAJ7362084.1"/>
    </source>
</evidence>
<evidence type="ECO:0000313" key="3">
    <source>
        <dbReference type="Proteomes" id="UP001163046"/>
    </source>
</evidence>
<sequence>MVETEAESKAKEAEKQDMAALEVLLAKAQKAREIQTKMDEAAAKANQKKKISKKPLPVTTKPPLKQPVQHLAKQSLPKAAKPASKQPAPVRKPASQKPAIKSTYSSSYGRPSSAKGLMRPSGSRGSAKMYLDSVLKKGTHSKTVYSREQGHISSRTGAGPSGKVTQRSTTPVSVTREEKDNNTTTHSEQSCHDSQIALSSERDFPASDKLLEKVNGVNNFTECSGEI</sequence>
<accession>A0A9W9YRH9</accession>
<feature type="compositionally biased region" description="Polar residues" evidence="1">
    <location>
        <begin position="163"/>
        <end position="173"/>
    </location>
</feature>
<dbReference type="EMBL" id="MU827307">
    <property type="protein sequence ID" value="KAJ7362084.1"/>
    <property type="molecule type" value="Genomic_DNA"/>
</dbReference>
<proteinExistence type="predicted"/>
<name>A0A9W9YRH9_9CNID</name>
<feature type="compositionally biased region" description="Basic and acidic residues" evidence="1">
    <location>
        <begin position="31"/>
        <end position="42"/>
    </location>
</feature>
<gene>
    <name evidence="2" type="ORF">OS493_013175</name>
</gene>
<feature type="compositionally biased region" description="Polar residues" evidence="1">
    <location>
        <begin position="141"/>
        <end position="156"/>
    </location>
</feature>
<keyword evidence="3" id="KW-1185">Reference proteome</keyword>
<reference evidence="2" key="1">
    <citation type="submission" date="2023-01" db="EMBL/GenBank/DDBJ databases">
        <title>Genome assembly of the deep-sea coral Lophelia pertusa.</title>
        <authorList>
            <person name="Herrera S."/>
            <person name="Cordes E."/>
        </authorList>
    </citation>
    <scope>NUCLEOTIDE SEQUENCE</scope>
    <source>
        <strain evidence="2">USNM1676648</strain>
        <tissue evidence="2">Polyp</tissue>
    </source>
</reference>
<dbReference type="AlphaFoldDB" id="A0A9W9YRH9"/>
<organism evidence="2 3">
    <name type="scientific">Desmophyllum pertusum</name>
    <dbReference type="NCBI Taxonomy" id="174260"/>
    <lineage>
        <taxon>Eukaryota</taxon>
        <taxon>Metazoa</taxon>
        <taxon>Cnidaria</taxon>
        <taxon>Anthozoa</taxon>
        <taxon>Hexacorallia</taxon>
        <taxon>Scleractinia</taxon>
        <taxon>Caryophylliina</taxon>
        <taxon>Caryophylliidae</taxon>
        <taxon>Desmophyllum</taxon>
    </lineage>
</organism>
<protein>
    <submittedName>
        <fullName evidence="2">Uncharacterized protein</fullName>
    </submittedName>
</protein>
<feature type="compositionally biased region" description="Polar residues" evidence="1">
    <location>
        <begin position="182"/>
        <end position="194"/>
    </location>
</feature>
<feature type="region of interest" description="Disordered" evidence="1">
    <location>
        <begin position="31"/>
        <end position="194"/>
    </location>
</feature>
<comment type="caution">
    <text evidence="2">The sequence shown here is derived from an EMBL/GenBank/DDBJ whole genome shotgun (WGS) entry which is preliminary data.</text>
</comment>